<dbReference type="AlphaFoldDB" id="A0A7H9CIG3"/>
<feature type="transmembrane region" description="Helical" evidence="8">
    <location>
        <begin position="193"/>
        <end position="214"/>
    </location>
</feature>
<dbReference type="PANTHER" id="PTHR30614">
    <property type="entry name" value="MEMBRANE COMPONENT OF AMINO ACID ABC TRANSPORTER"/>
    <property type="match status" value="1"/>
</dbReference>
<organism evidence="10 11">
    <name type="scientific">Candidatus Campylobacter infans</name>
    <dbReference type="NCBI Taxonomy" id="2561898"/>
    <lineage>
        <taxon>Bacteria</taxon>
        <taxon>Pseudomonadati</taxon>
        <taxon>Campylobacterota</taxon>
        <taxon>Epsilonproteobacteria</taxon>
        <taxon>Campylobacterales</taxon>
        <taxon>Campylobacteraceae</taxon>
        <taxon>Campylobacter</taxon>
    </lineage>
</organism>
<protein>
    <submittedName>
        <fullName evidence="10">Amino acid ABC transporter, permease protein</fullName>
    </submittedName>
</protein>
<feature type="transmembrane region" description="Helical" evidence="8">
    <location>
        <begin position="22"/>
        <end position="46"/>
    </location>
</feature>
<keyword evidence="6 8" id="KW-1133">Transmembrane helix</keyword>
<dbReference type="GO" id="GO:0006865">
    <property type="term" value="P:amino acid transport"/>
    <property type="evidence" value="ECO:0007669"/>
    <property type="project" value="TreeGrafter"/>
</dbReference>
<evidence type="ECO:0000256" key="6">
    <source>
        <dbReference type="ARBA" id="ARBA00022989"/>
    </source>
</evidence>
<proteinExistence type="inferred from homology"/>
<keyword evidence="4" id="KW-1003">Cell membrane</keyword>
<comment type="subcellular location">
    <subcellularLocation>
        <location evidence="1">Cell inner membrane</location>
        <topology evidence="1">Multi-pass membrane protein</topology>
    </subcellularLocation>
    <subcellularLocation>
        <location evidence="8">Cell membrane</location>
        <topology evidence="8">Multi-pass membrane protein</topology>
    </subcellularLocation>
</comment>
<dbReference type="PROSITE" id="PS50928">
    <property type="entry name" value="ABC_TM1"/>
    <property type="match status" value="1"/>
</dbReference>
<evidence type="ECO:0000256" key="2">
    <source>
        <dbReference type="ARBA" id="ARBA00010072"/>
    </source>
</evidence>
<reference evidence="10 11" key="1">
    <citation type="submission" date="2020-02" db="EMBL/GenBank/DDBJ databases">
        <title>Complete genome sequence of the novel Campylobacter species Candidatus Campylobacter infans.</title>
        <authorList>
            <person name="Duim B."/>
            <person name="Zomer A."/>
            <person name="van der Graaf L."/>
            <person name="Wagenaar J."/>
        </authorList>
    </citation>
    <scope>NUCLEOTIDE SEQUENCE [LARGE SCALE GENOMIC DNA]</scope>
    <source>
        <strain evidence="10 11">19S00001</strain>
    </source>
</reference>
<evidence type="ECO:0000256" key="5">
    <source>
        <dbReference type="ARBA" id="ARBA00022692"/>
    </source>
</evidence>
<dbReference type="PANTHER" id="PTHR30614:SF36">
    <property type="entry name" value="ABC TRANSPORTER MEMBRANE-SPANNING PERMEASE-GLUTAMINE TRANSPORT"/>
    <property type="match status" value="1"/>
</dbReference>
<dbReference type="Gene3D" id="1.10.3720.10">
    <property type="entry name" value="MetI-like"/>
    <property type="match status" value="1"/>
</dbReference>
<dbReference type="InterPro" id="IPR035906">
    <property type="entry name" value="MetI-like_sf"/>
</dbReference>
<name>A0A7H9CIG3_9BACT</name>
<keyword evidence="11" id="KW-1185">Reference proteome</keyword>
<comment type="similarity">
    <text evidence="2">Belongs to the binding-protein-dependent transport system permease family. HisMQ subfamily.</text>
</comment>
<evidence type="ECO:0000256" key="8">
    <source>
        <dbReference type="RuleBase" id="RU363032"/>
    </source>
</evidence>
<dbReference type="InterPro" id="IPR010065">
    <property type="entry name" value="AA_ABC_transptr_permease_3TM"/>
</dbReference>
<evidence type="ECO:0000256" key="3">
    <source>
        <dbReference type="ARBA" id="ARBA00022448"/>
    </source>
</evidence>
<dbReference type="GO" id="GO:0043190">
    <property type="term" value="C:ATP-binding cassette (ABC) transporter complex"/>
    <property type="evidence" value="ECO:0007669"/>
    <property type="project" value="InterPro"/>
</dbReference>
<feature type="domain" description="ABC transmembrane type-1" evidence="9">
    <location>
        <begin position="22"/>
        <end position="213"/>
    </location>
</feature>
<keyword evidence="7 8" id="KW-0472">Membrane</keyword>
<sequence>MQDLGLSVLFKGSNFTRLLDGLYITLEISLLSALFSIIFGLFFGLFMRINNPFTKFISRLYLDFVRIMPQLVLLFIMYFGLAHAFGADLSAFTSAVIVFSFWGAAEMGDLVRGALASIAKHQYESAFALGLNKAQTYAYIVIPQTLRRLLPLTINLITRIIKTTSLVALIGIVEMLKIGEQIIDANRMSHPNAALWVYGVIFMLYFVPCYIISLGSRYLENRWR</sequence>
<dbReference type="RefSeq" id="WP_179975028.1">
    <property type="nucleotide sequence ID" value="NZ_CP049075.1"/>
</dbReference>
<keyword evidence="3 8" id="KW-0813">Transport</keyword>
<feature type="transmembrane region" description="Helical" evidence="8">
    <location>
        <begin position="67"/>
        <end position="85"/>
    </location>
</feature>
<evidence type="ECO:0000256" key="7">
    <source>
        <dbReference type="ARBA" id="ARBA00023136"/>
    </source>
</evidence>
<dbReference type="KEGG" id="cinf:CINF_1413"/>
<keyword evidence="5 8" id="KW-0812">Transmembrane</keyword>
<dbReference type="SUPFAM" id="SSF161098">
    <property type="entry name" value="MetI-like"/>
    <property type="match status" value="1"/>
</dbReference>
<evidence type="ECO:0000313" key="10">
    <source>
        <dbReference type="EMBL" id="QLI05896.1"/>
    </source>
</evidence>
<dbReference type="InterPro" id="IPR043429">
    <property type="entry name" value="ArtM/GltK/GlnP/TcyL/YhdX-like"/>
</dbReference>
<dbReference type="NCBIfam" id="TIGR01726">
    <property type="entry name" value="HEQRo_perm_3TM"/>
    <property type="match status" value="1"/>
</dbReference>
<evidence type="ECO:0000259" key="9">
    <source>
        <dbReference type="PROSITE" id="PS50928"/>
    </source>
</evidence>
<dbReference type="GO" id="GO:0022857">
    <property type="term" value="F:transmembrane transporter activity"/>
    <property type="evidence" value="ECO:0007669"/>
    <property type="project" value="InterPro"/>
</dbReference>
<gene>
    <name evidence="10" type="ORF">CINF_1413</name>
</gene>
<dbReference type="Proteomes" id="UP000509414">
    <property type="component" value="Chromosome"/>
</dbReference>
<evidence type="ECO:0000256" key="1">
    <source>
        <dbReference type="ARBA" id="ARBA00004429"/>
    </source>
</evidence>
<dbReference type="EMBL" id="CP049075">
    <property type="protein sequence ID" value="QLI05896.1"/>
    <property type="molecule type" value="Genomic_DNA"/>
</dbReference>
<accession>A0A7H9CIG3</accession>
<evidence type="ECO:0000313" key="11">
    <source>
        <dbReference type="Proteomes" id="UP000509414"/>
    </source>
</evidence>
<dbReference type="InterPro" id="IPR000515">
    <property type="entry name" value="MetI-like"/>
</dbReference>
<evidence type="ECO:0000256" key="4">
    <source>
        <dbReference type="ARBA" id="ARBA00022475"/>
    </source>
</evidence>
<dbReference type="CDD" id="cd06261">
    <property type="entry name" value="TM_PBP2"/>
    <property type="match status" value="1"/>
</dbReference>
<dbReference type="Pfam" id="PF00528">
    <property type="entry name" value="BPD_transp_1"/>
    <property type="match status" value="1"/>
</dbReference>